<evidence type="ECO:0000313" key="2">
    <source>
        <dbReference type="Proteomes" id="UP001497744"/>
    </source>
</evidence>
<reference evidence="1 2" key="1">
    <citation type="submission" date="2021-06" db="EMBL/GenBank/DDBJ databases">
        <title>Genome sequence of Babesia caballi.</title>
        <authorList>
            <person name="Yamagishi J."/>
            <person name="Kidaka T."/>
            <person name="Ochi A."/>
        </authorList>
    </citation>
    <scope>NUCLEOTIDE SEQUENCE [LARGE SCALE GENOMIC DNA]</scope>
    <source>
        <strain evidence="1">USDA-D6B2</strain>
    </source>
</reference>
<comment type="caution">
    <text evidence="1">The sequence shown here is derived from an EMBL/GenBank/DDBJ whole genome shotgun (WGS) entry which is preliminary data.</text>
</comment>
<proteinExistence type="predicted"/>
<dbReference type="GO" id="GO:0008168">
    <property type="term" value="F:methyltransferase activity"/>
    <property type="evidence" value="ECO:0007669"/>
    <property type="project" value="UniProtKB-KW"/>
</dbReference>
<name>A0AAV4LTM7_BABCB</name>
<keyword evidence="1" id="KW-0489">Methyltransferase</keyword>
<dbReference type="Proteomes" id="UP001497744">
    <property type="component" value="Unassembled WGS sequence"/>
</dbReference>
<dbReference type="AlphaFoldDB" id="A0AAV4LTM7"/>
<keyword evidence="2" id="KW-1185">Reference proteome</keyword>
<gene>
    <name evidence="1" type="ORF">BcabD6B2_23900</name>
</gene>
<keyword evidence="1" id="KW-0808">Transferase</keyword>
<dbReference type="GO" id="GO:0032259">
    <property type="term" value="P:methylation"/>
    <property type="evidence" value="ECO:0007669"/>
    <property type="project" value="UniProtKB-KW"/>
</dbReference>
<protein>
    <submittedName>
        <fullName evidence="1">Class I SAM-dependent rRNA methyltransferase</fullName>
    </submittedName>
</protein>
<dbReference type="GeneID" id="94194436"/>
<dbReference type="RefSeq" id="XP_067715024.1">
    <property type="nucleotide sequence ID" value="XM_067858923.1"/>
</dbReference>
<accession>A0AAV4LTM7</accession>
<dbReference type="EMBL" id="BPLF01000002">
    <property type="protein sequence ID" value="GIX62955.1"/>
    <property type="molecule type" value="Genomic_DNA"/>
</dbReference>
<organism evidence="1 2">
    <name type="scientific">Babesia caballi</name>
    <dbReference type="NCBI Taxonomy" id="5871"/>
    <lineage>
        <taxon>Eukaryota</taxon>
        <taxon>Sar</taxon>
        <taxon>Alveolata</taxon>
        <taxon>Apicomplexa</taxon>
        <taxon>Aconoidasida</taxon>
        <taxon>Piroplasmida</taxon>
        <taxon>Babesiidae</taxon>
        <taxon>Babesia</taxon>
    </lineage>
</organism>
<sequence>MAEHEGHVEQLHVILLSVSAAALRTHPYLQVLRLLLPGLREAVEHVRGQVGRAPVADAGNQLREADERLHRLHLRGRHHVGRLVRRGDGVPDGAEVPAAVAGVAHLADAPHRLVRVPLEVVEEADGDLGVAAVDCEGVVGRGGVDLEPDRLELEAAEPDAVVDFLVLVVRGGDGLDREHAAREHDPEGLLNEEVDDPRGLRLGRANEGHYLRDDGPVVGLVAAVEPVAAHVVLEDLRTRGAAGREGRLPRGPAETRRPR</sequence>
<evidence type="ECO:0000313" key="1">
    <source>
        <dbReference type="EMBL" id="GIX62955.1"/>
    </source>
</evidence>